<dbReference type="SUPFAM" id="SSF53335">
    <property type="entry name" value="S-adenosyl-L-methionine-dependent methyltransferases"/>
    <property type="match status" value="1"/>
</dbReference>
<accession>B7L196</accession>
<dbReference type="AlphaFoldDB" id="B7L196"/>
<dbReference type="GO" id="GO:0008757">
    <property type="term" value="F:S-adenosylmethionine-dependent methyltransferase activity"/>
    <property type="evidence" value="ECO:0007669"/>
    <property type="project" value="InterPro"/>
</dbReference>
<dbReference type="CDD" id="cd02440">
    <property type="entry name" value="AdoMet_MTases"/>
    <property type="match status" value="1"/>
</dbReference>
<keyword evidence="2" id="KW-0489">Methyltransferase</keyword>
<dbReference type="Gene3D" id="3.40.50.150">
    <property type="entry name" value="Vaccinia Virus protein VP39"/>
    <property type="match status" value="1"/>
</dbReference>
<dbReference type="PANTHER" id="PTHR43861">
    <property type="entry name" value="TRANS-ACONITATE 2-METHYLTRANSFERASE-RELATED"/>
    <property type="match status" value="1"/>
</dbReference>
<feature type="domain" description="Methyltransferase type 11" evidence="1">
    <location>
        <begin position="81"/>
        <end position="195"/>
    </location>
</feature>
<dbReference type="HOGENOM" id="CLU_066423_0_0_5"/>
<dbReference type="InterPro" id="IPR029063">
    <property type="entry name" value="SAM-dependent_MTases_sf"/>
</dbReference>
<reference evidence="2 3" key="2">
    <citation type="journal article" date="2012" name="J. Bacteriol.">
        <title>Complete genome sequences of six strains of the genus Methylobacterium.</title>
        <authorList>
            <person name="Marx C.J."/>
            <person name="Bringel F."/>
            <person name="Chistoserdova L."/>
            <person name="Moulin L."/>
            <person name="Farhan Ul Haque M."/>
            <person name="Fleischman D.E."/>
            <person name="Gruffaz C."/>
            <person name="Jourand P."/>
            <person name="Knief C."/>
            <person name="Lee M.C."/>
            <person name="Muller E.E."/>
            <person name="Nadalig T."/>
            <person name="Peyraud R."/>
            <person name="Roselli S."/>
            <person name="Russ L."/>
            <person name="Goodwin L.A."/>
            <person name="Ivanova N."/>
            <person name="Kyrpides N."/>
            <person name="Lajus A."/>
            <person name="Land M.L."/>
            <person name="Medigue C."/>
            <person name="Mikhailova N."/>
            <person name="Nolan M."/>
            <person name="Woyke T."/>
            <person name="Stolyar S."/>
            <person name="Vorholt J.A."/>
            <person name="Vuilleumier S."/>
        </authorList>
    </citation>
    <scope>NUCLEOTIDE SEQUENCE [LARGE SCALE GENOMIC DNA]</scope>
    <source>
        <strain evidence="3">CM4 / NCIMB 13688</strain>
    </source>
</reference>
<dbReference type="Proteomes" id="UP000002385">
    <property type="component" value="Chromosome"/>
</dbReference>
<proteinExistence type="predicted"/>
<dbReference type="Pfam" id="PF08241">
    <property type="entry name" value="Methyltransf_11"/>
    <property type="match status" value="1"/>
</dbReference>
<evidence type="ECO:0000259" key="1">
    <source>
        <dbReference type="Pfam" id="PF08241"/>
    </source>
</evidence>
<evidence type="ECO:0000313" key="3">
    <source>
        <dbReference type="Proteomes" id="UP000002385"/>
    </source>
</evidence>
<dbReference type="InterPro" id="IPR013216">
    <property type="entry name" value="Methyltransf_11"/>
</dbReference>
<protein>
    <submittedName>
        <fullName evidence="2">Methyltransferase type 11</fullName>
    </submittedName>
</protein>
<dbReference type="GO" id="GO:0032259">
    <property type="term" value="P:methylation"/>
    <property type="evidence" value="ECO:0007669"/>
    <property type="project" value="UniProtKB-KW"/>
</dbReference>
<name>B7L196_METC4</name>
<reference evidence="3" key="1">
    <citation type="submission" date="2008-12" db="EMBL/GenBank/DDBJ databases">
        <title>Complete sequence of chromosome of Methylobacterium chloromethanicum CM4.</title>
        <authorList>
            <consortium name="US DOE Joint Genome Institute"/>
            <person name="Lucas S."/>
            <person name="Copeland A."/>
            <person name="Lapidus A."/>
            <person name="Glavina del Rio T."/>
            <person name="Dalin E."/>
            <person name="Tice H."/>
            <person name="Bruce D."/>
            <person name="Goodwin L."/>
            <person name="Pitluck S."/>
            <person name="Chertkov O."/>
            <person name="Brettin T."/>
            <person name="Detter J.C."/>
            <person name="Han C."/>
            <person name="Larimer F."/>
            <person name="Land M."/>
            <person name="Hauser L."/>
            <person name="Kyrpides N."/>
            <person name="Mikhailova N."/>
            <person name="Marx C."/>
            <person name="Richardson P."/>
        </authorList>
    </citation>
    <scope>NUCLEOTIDE SEQUENCE [LARGE SCALE GENOMIC DNA]</scope>
    <source>
        <strain evidence="3">CM4 / NCIMB 13688</strain>
    </source>
</reference>
<sequence>MYGGNVSWRDPRIAFIIEILGHFDKIICVLTGRAKIPPYAIRIRSNGIVNEFGGQKFITTGKLFRLLICRHVVVSSETKLLDIGCSCGRLAYALYDDLGVGGYTGFDIDNKSLEWASENRYFADRGFEFHKADVYSDIYNPNSQVQASDYTFPMSDSRFDVVVMYSVATHLLEEELRRYLQEIYRMLKPEGRVIFSVFFKTTNDSGTFLDNTVQLGKSFVYSLDSPRKAVAFEEITVRELLDATGFDNVSVEIGTWRSGGINGFDQDFVVARKPYRQGGLPSDRACSENQQEP</sequence>
<dbReference type="EMBL" id="CP001298">
    <property type="protein sequence ID" value="ACK85018.1"/>
    <property type="molecule type" value="Genomic_DNA"/>
</dbReference>
<evidence type="ECO:0000313" key="2">
    <source>
        <dbReference type="EMBL" id="ACK85018.1"/>
    </source>
</evidence>
<gene>
    <name evidence="2" type="ordered locus">Mchl_4233</name>
</gene>
<dbReference type="KEGG" id="mch:Mchl_4233"/>
<keyword evidence="2" id="KW-0808">Transferase</keyword>
<organism evidence="2 3">
    <name type="scientific">Methylorubrum extorquens (strain CM4 / NCIMB 13688)</name>
    <name type="common">Methylobacterium extorquens</name>
    <dbReference type="NCBI Taxonomy" id="440085"/>
    <lineage>
        <taxon>Bacteria</taxon>
        <taxon>Pseudomonadati</taxon>
        <taxon>Pseudomonadota</taxon>
        <taxon>Alphaproteobacteria</taxon>
        <taxon>Hyphomicrobiales</taxon>
        <taxon>Methylobacteriaceae</taxon>
        <taxon>Methylorubrum</taxon>
    </lineage>
</organism>